<dbReference type="AlphaFoldDB" id="A0A5B9DKE6"/>
<reference evidence="2 3" key="1">
    <citation type="journal article" date="2015" name="Int. J. Syst. Evol. Microbiol.">
        <title>Youhaiella tibetensis gen. nov., sp. nov., isolated from subsurface sediment.</title>
        <authorList>
            <person name="Wang Y.X."/>
            <person name="Huang F.Q."/>
            <person name="Nogi Y."/>
            <person name="Pang S.J."/>
            <person name="Wang P.K."/>
            <person name="Lv J."/>
        </authorList>
    </citation>
    <scope>NUCLEOTIDE SEQUENCE [LARGE SCALE GENOMIC DNA]</scope>
    <source>
        <strain evidence="3">fig4</strain>
    </source>
</reference>
<evidence type="ECO:0000313" key="2">
    <source>
        <dbReference type="EMBL" id="QEE19710.1"/>
    </source>
</evidence>
<name>A0A5B9DKE6_9HYPH</name>
<feature type="domain" description="N-acetyltransferase" evidence="1">
    <location>
        <begin position="104"/>
        <end position="233"/>
    </location>
</feature>
<evidence type="ECO:0000313" key="3">
    <source>
        <dbReference type="Proteomes" id="UP000321062"/>
    </source>
</evidence>
<keyword evidence="2" id="KW-0808">Transferase</keyword>
<dbReference type="PROSITE" id="PS51186">
    <property type="entry name" value="GNAT"/>
    <property type="match status" value="1"/>
</dbReference>
<gene>
    <name evidence="2" type="ORF">FNA67_05765</name>
</gene>
<protein>
    <submittedName>
        <fullName evidence="2">GNAT family N-acetyltransferase</fullName>
    </submittedName>
</protein>
<sequence length="233" mass="25181">MDAGPMADLDQLDNPVWSSLHAGHRSMALLNGNAARYPRDISPLAALAEPNAQAFADLRELVEAGETVGLVSPVVAEPPAGWEVKRARFIDQMVCTRVLVEADLPLIDLGEEDVPEMVALAAATEPGPFVAGTHRMGRFRGIKSPEGSLMAMAGERMHLRGLTEISAVCTWPQYRGQGLAKALVVAGANRIIAEGDIPFLHVKGENAARQLYEKIGFRTRRQVYFTVMTALPA</sequence>
<dbReference type="InterPro" id="IPR013653">
    <property type="entry name" value="GCN5-like_dom"/>
</dbReference>
<dbReference type="KEGG" id="yti:FNA67_05765"/>
<dbReference type="Gene3D" id="3.40.630.30">
    <property type="match status" value="1"/>
</dbReference>
<dbReference type="SUPFAM" id="SSF55729">
    <property type="entry name" value="Acyl-CoA N-acyltransferases (Nat)"/>
    <property type="match status" value="1"/>
</dbReference>
<dbReference type="InterPro" id="IPR016181">
    <property type="entry name" value="Acyl_CoA_acyltransferase"/>
</dbReference>
<dbReference type="OrthoDB" id="9797456at2"/>
<dbReference type="InterPro" id="IPR000182">
    <property type="entry name" value="GNAT_dom"/>
</dbReference>
<organism evidence="2 3">
    <name type="scientific">Paradevosia tibetensis</name>
    <dbReference type="NCBI Taxonomy" id="1447062"/>
    <lineage>
        <taxon>Bacteria</taxon>
        <taxon>Pseudomonadati</taxon>
        <taxon>Pseudomonadota</taxon>
        <taxon>Alphaproteobacteria</taxon>
        <taxon>Hyphomicrobiales</taxon>
        <taxon>Devosiaceae</taxon>
        <taxon>Paradevosia</taxon>
    </lineage>
</organism>
<dbReference type="EMBL" id="CP041690">
    <property type="protein sequence ID" value="QEE19710.1"/>
    <property type="molecule type" value="Genomic_DNA"/>
</dbReference>
<accession>A0A5B9DKE6</accession>
<evidence type="ECO:0000259" key="1">
    <source>
        <dbReference type="PROSITE" id="PS51186"/>
    </source>
</evidence>
<dbReference type="Pfam" id="PF08445">
    <property type="entry name" value="FR47"/>
    <property type="match status" value="1"/>
</dbReference>
<dbReference type="Proteomes" id="UP000321062">
    <property type="component" value="Chromosome"/>
</dbReference>
<proteinExistence type="predicted"/>
<keyword evidence="3" id="KW-1185">Reference proteome</keyword>
<dbReference type="GO" id="GO:0016747">
    <property type="term" value="F:acyltransferase activity, transferring groups other than amino-acyl groups"/>
    <property type="evidence" value="ECO:0007669"/>
    <property type="project" value="InterPro"/>
</dbReference>